<dbReference type="PROSITE" id="PS50157">
    <property type="entry name" value="ZINC_FINGER_C2H2_2"/>
    <property type="match status" value="1"/>
</dbReference>
<dbReference type="GO" id="GO:0000981">
    <property type="term" value="F:DNA-binding transcription factor activity, RNA polymerase II-specific"/>
    <property type="evidence" value="ECO:0007669"/>
    <property type="project" value="TreeGrafter"/>
</dbReference>
<keyword evidence="7" id="KW-0238">DNA-binding</keyword>
<keyword evidence="6" id="KW-0862">Zinc</keyword>
<comment type="caution">
    <text evidence="12">The sequence shown here is derived from an EMBL/GenBank/DDBJ whole genome shotgun (WGS) entry which is preliminary data.</text>
</comment>
<keyword evidence="5 9" id="KW-0863">Zinc-finger</keyword>
<evidence type="ECO:0000256" key="6">
    <source>
        <dbReference type="ARBA" id="ARBA00022833"/>
    </source>
</evidence>
<feature type="domain" description="C2H2-type" evidence="11">
    <location>
        <begin position="293"/>
        <end position="325"/>
    </location>
</feature>
<evidence type="ECO:0000256" key="2">
    <source>
        <dbReference type="ARBA" id="ARBA00010831"/>
    </source>
</evidence>
<accession>A0A9P7BVZ3</accession>
<dbReference type="PROSITE" id="PS00028">
    <property type="entry name" value="ZINC_FINGER_C2H2_1"/>
    <property type="match status" value="1"/>
</dbReference>
<protein>
    <recommendedName>
        <fullName evidence="11">C2H2-type domain-containing protein</fullName>
    </recommendedName>
</protein>
<dbReference type="EMBL" id="JAANQT010000180">
    <property type="protein sequence ID" value="KAG1313593.1"/>
    <property type="molecule type" value="Genomic_DNA"/>
</dbReference>
<evidence type="ECO:0000256" key="3">
    <source>
        <dbReference type="ARBA" id="ARBA00022723"/>
    </source>
</evidence>
<organism evidence="12 13">
    <name type="scientific">Rhizopus oryzae</name>
    <name type="common">Mucormycosis agent</name>
    <name type="synonym">Rhizopus arrhizus var. delemar</name>
    <dbReference type="NCBI Taxonomy" id="64495"/>
    <lineage>
        <taxon>Eukaryota</taxon>
        <taxon>Fungi</taxon>
        <taxon>Fungi incertae sedis</taxon>
        <taxon>Mucoromycota</taxon>
        <taxon>Mucoromycotina</taxon>
        <taxon>Mucoromycetes</taxon>
        <taxon>Mucorales</taxon>
        <taxon>Mucorineae</taxon>
        <taxon>Rhizopodaceae</taxon>
        <taxon>Rhizopus</taxon>
    </lineage>
</organism>
<dbReference type="PANTHER" id="PTHR45718">
    <property type="entry name" value="TRANSCRIPTIONAL ACTIVATOR CUBITUS INTERRUPTUS"/>
    <property type="match status" value="1"/>
</dbReference>
<feature type="compositionally biased region" description="Acidic residues" evidence="10">
    <location>
        <begin position="232"/>
        <end position="247"/>
    </location>
</feature>
<evidence type="ECO:0000256" key="7">
    <source>
        <dbReference type="ARBA" id="ARBA00023125"/>
    </source>
</evidence>
<dbReference type="GO" id="GO:0005634">
    <property type="term" value="C:nucleus"/>
    <property type="evidence" value="ECO:0007669"/>
    <property type="project" value="UniProtKB-SubCell"/>
</dbReference>
<dbReference type="InterPro" id="IPR056436">
    <property type="entry name" value="Znf-C2H2_ZIC1-5/GLI1-3-like"/>
</dbReference>
<evidence type="ECO:0000256" key="5">
    <source>
        <dbReference type="ARBA" id="ARBA00022771"/>
    </source>
</evidence>
<dbReference type="Proteomes" id="UP000716291">
    <property type="component" value="Unassembled WGS sequence"/>
</dbReference>
<dbReference type="AlphaFoldDB" id="A0A9P7BVZ3"/>
<comment type="similarity">
    <text evidence="2">Belongs to the GLI C2H2-type zinc-finger protein family.</text>
</comment>
<evidence type="ECO:0000259" key="11">
    <source>
        <dbReference type="PROSITE" id="PS50157"/>
    </source>
</evidence>
<keyword evidence="4" id="KW-0677">Repeat</keyword>
<name>A0A9P7BVZ3_RHIOR</name>
<sequence>MTMNEATLFQPESLKKYSTTNPAIPIELPITTTLQFEQPGKKDQHSFDVLNTTTQKCLPLSSAAFLLDQQPCYNNLLPSGSNMENMPVNNLALNAFDQQQEIAINEFDDFLLHQLTQNDMDILLSLVPNVIAASDSDAVIDSIIELPLEYYQPKKKTHFSTNMEQIELIENNFISESSLQQQQQQDNVISSGSIDWQNISAALLERELQSDDNREYQSGTRLEEAKQQPSLPDEEANFSCPSEEEKEDMNGSSQGEFGIRTCLWANCEEKFDHLQALVSHLSEIHMGRGKSTYRCEWKDCARIDNPFTKRHKMYAHLRIHTGERPFVCPKPGKKKAI</sequence>
<evidence type="ECO:0000256" key="8">
    <source>
        <dbReference type="ARBA" id="ARBA00023242"/>
    </source>
</evidence>
<dbReference type="InterPro" id="IPR013087">
    <property type="entry name" value="Znf_C2H2_type"/>
</dbReference>
<feature type="region of interest" description="Disordered" evidence="10">
    <location>
        <begin position="210"/>
        <end position="253"/>
    </location>
</feature>
<evidence type="ECO:0000256" key="4">
    <source>
        <dbReference type="ARBA" id="ARBA00022737"/>
    </source>
</evidence>
<keyword evidence="8" id="KW-0539">Nucleus</keyword>
<gene>
    <name evidence="12" type="ORF">G6F64_002128</name>
</gene>
<evidence type="ECO:0000256" key="9">
    <source>
        <dbReference type="PROSITE-ProRule" id="PRU00042"/>
    </source>
</evidence>
<dbReference type="Pfam" id="PF23561">
    <property type="entry name" value="zf-C2H2_15"/>
    <property type="match status" value="1"/>
</dbReference>
<dbReference type="SUPFAM" id="SSF57667">
    <property type="entry name" value="beta-beta-alpha zinc fingers"/>
    <property type="match status" value="2"/>
</dbReference>
<evidence type="ECO:0000256" key="1">
    <source>
        <dbReference type="ARBA" id="ARBA00004123"/>
    </source>
</evidence>
<dbReference type="SMART" id="SM00355">
    <property type="entry name" value="ZnF_C2H2"/>
    <property type="match status" value="2"/>
</dbReference>
<dbReference type="InterPro" id="IPR036236">
    <property type="entry name" value="Znf_C2H2_sf"/>
</dbReference>
<dbReference type="Gene3D" id="3.30.160.60">
    <property type="entry name" value="Classic Zinc Finger"/>
    <property type="match status" value="2"/>
</dbReference>
<keyword evidence="13" id="KW-1185">Reference proteome</keyword>
<evidence type="ECO:0000313" key="13">
    <source>
        <dbReference type="Proteomes" id="UP000716291"/>
    </source>
</evidence>
<dbReference type="GO" id="GO:0000978">
    <property type="term" value="F:RNA polymerase II cis-regulatory region sequence-specific DNA binding"/>
    <property type="evidence" value="ECO:0007669"/>
    <property type="project" value="TreeGrafter"/>
</dbReference>
<keyword evidence="3" id="KW-0479">Metal-binding</keyword>
<evidence type="ECO:0000256" key="10">
    <source>
        <dbReference type="SAM" id="MobiDB-lite"/>
    </source>
</evidence>
<comment type="subcellular location">
    <subcellularLocation>
        <location evidence="1">Nucleus</location>
    </subcellularLocation>
</comment>
<dbReference type="InterPro" id="IPR043359">
    <property type="entry name" value="GLI-like"/>
</dbReference>
<reference evidence="12" key="1">
    <citation type="journal article" date="2020" name="Microb. Genom.">
        <title>Genetic diversity of clinical and environmental Mucorales isolates obtained from an investigation of mucormycosis cases among solid organ transplant recipients.</title>
        <authorList>
            <person name="Nguyen M.H."/>
            <person name="Kaul D."/>
            <person name="Muto C."/>
            <person name="Cheng S.J."/>
            <person name="Richter R.A."/>
            <person name="Bruno V.M."/>
            <person name="Liu G."/>
            <person name="Beyhan S."/>
            <person name="Sundermann A.J."/>
            <person name="Mounaud S."/>
            <person name="Pasculle A.W."/>
            <person name="Nierman W.C."/>
            <person name="Driscoll E."/>
            <person name="Cumbie R."/>
            <person name="Clancy C.J."/>
            <person name="Dupont C.L."/>
        </authorList>
    </citation>
    <scope>NUCLEOTIDE SEQUENCE</scope>
    <source>
        <strain evidence="12">GL11</strain>
    </source>
</reference>
<dbReference type="GO" id="GO:0008270">
    <property type="term" value="F:zinc ion binding"/>
    <property type="evidence" value="ECO:0007669"/>
    <property type="project" value="UniProtKB-KW"/>
</dbReference>
<dbReference type="PANTHER" id="PTHR45718:SF8">
    <property type="entry name" value="GLIS FAMILY ZINC FINGER 2"/>
    <property type="match status" value="1"/>
</dbReference>
<feature type="compositionally biased region" description="Basic and acidic residues" evidence="10">
    <location>
        <begin position="210"/>
        <end position="226"/>
    </location>
</feature>
<evidence type="ECO:0000313" key="12">
    <source>
        <dbReference type="EMBL" id="KAG1313593.1"/>
    </source>
</evidence>
<proteinExistence type="inferred from homology"/>